<evidence type="ECO:0000313" key="10">
    <source>
        <dbReference type="Proteomes" id="UP000050326"/>
    </source>
</evidence>
<dbReference type="Gene3D" id="3.30.70.1620">
    <property type="match status" value="1"/>
</dbReference>
<dbReference type="CDD" id="cd03278">
    <property type="entry name" value="ABC_SMC_barmotin"/>
    <property type="match status" value="2"/>
</dbReference>
<dbReference type="Gene3D" id="3.40.50.300">
    <property type="entry name" value="P-loop containing nucleotide triphosphate hydrolases"/>
    <property type="match status" value="2"/>
</dbReference>
<protein>
    <recommendedName>
        <fullName evidence="7">Chromosome partition protein Smc</fullName>
    </recommendedName>
</protein>
<comment type="subunit">
    <text evidence="7">Homodimer.</text>
</comment>
<gene>
    <name evidence="9" type="primary">smc_3</name>
    <name evidence="7" type="synonym">smc</name>
    <name evidence="9" type="ORF">OXPF_21030</name>
</gene>
<dbReference type="GO" id="GO:0007059">
    <property type="term" value="P:chromosome segregation"/>
    <property type="evidence" value="ECO:0007669"/>
    <property type="project" value="UniProtKB-UniRule"/>
</dbReference>
<dbReference type="InterPro" id="IPR010935">
    <property type="entry name" value="SMC_hinge"/>
</dbReference>
<dbReference type="OrthoDB" id="9808768at2"/>
<sequence>MYLKKIEVKGFKSFADRIELELDKGITGVVGPNGSGKSNISDAVRWVLGEQSAKSLRGGKMEDVIFAGTDIRKPLGYAEVAITIDNQDSMLPIDYSEVIIARRMYRSGESEYSINKVNCRLKDITELFMDTGVGREGYSIVGQGRIDEILSAKPEDRREIFEEAAGIVKYKTRKQESEKKLDATEQNIVRLDDIINELNSQLEPLMIQSENARKFLDTREKLKVLELNIHVINIEKIKEKLTGVNDLMSGLEAEFKDKTSRISEIDNEYLSVKGIIQKMDESISRMQQEIHNIDNEIERLQGEGNVLNEKTSNIEKNIIRIDEEIKKEACEIDKMKKNFEEIDLSLTQSTEVLKEQMELLEEKNNRFVTLNSSIAEKNDYIENMKSEVIEILNMIADKRSSVNSYITFKSNIEKRKGQAVIESQEKEKDKLRLENDYAKCNEELKTYKKNLEEEKDIIEKIEKGRADTFNEKKKIDERIYDINGKLQSMQARHRVLHEMEEDFEGYNKSVKEIMKLRKNKKYSEGICGVVADLIHVPEKYEVAAEIALGPALQNIVTENEMWAKDCIEYLKENKYGRATFLPLTTIKGRDISSNESLVKIMPGFLGFANELITYEKKYFNIIKSLLGRVIVADNMDNAIGIAKKISYSMKVVTLEGEVINSGGSFTGGSLNQRTGNILSRKRELEELERNIKKLNESLYVANKKKVEIDSTLNELDINAKERTEKKHSLEMMLTTLDNRLTQLKSEIQRAAADIASLNTEIIQLDMENDEVSKKITLESAELREYEARSFNLNTDIQNEQSGIKDFLNDKDELINEITSIKVKAAQCEQEIGVYKDRIEEINNNINEYNREVQNKIAEKENSAKEIENIALLIKENGDKISSYIKKGEELKVILTDETEKRAKNITSLEEFEAKKKKGTEEIASIQSEIHKADLQKSKLDMELESIQNKIWDDYEISYAAAVKYRIEITNISQAVKEINTLKEEIRGLGTVNINAIEEYKKVKERYGFLTEQRKDLEEAKDSLKKVIVEMTDKMRTQFIKNFEIIKENFTVTFKQLFGGGRAELVIVNPENMLESGIDIIAQPPGKKLQNLTLLSGGEKALTAIALLFGILRMKPSPFCILDEIDAALDDVNVARYARFLKEFSEQTQFITVTHRKGSMEAADVLYGVTMEEKGVSRIVSIKLSEKAS</sequence>
<dbReference type="PANTHER" id="PTHR43977">
    <property type="entry name" value="STRUCTURAL MAINTENANCE OF CHROMOSOMES PROTEIN 3"/>
    <property type="match status" value="1"/>
</dbReference>
<comment type="function">
    <text evidence="7">Required for chromosome condensation and partitioning.</text>
</comment>
<feature type="coiled-coil region" evidence="7">
    <location>
        <begin position="908"/>
        <end position="949"/>
    </location>
</feature>
<dbReference type="PATRIC" id="fig|36849.3.peg.2221"/>
<comment type="caution">
    <text evidence="9">The sequence shown here is derived from an EMBL/GenBank/DDBJ whole genome shotgun (WGS) entry which is preliminary data.</text>
</comment>
<evidence type="ECO:0000256" key="3">
    <source>
        <dbReference type="ARBA" id="ARBA00022741"/>
    </source>
</evidence>
<dbReference type="InterPro" id="IPR011890">
    <property type="entry name" value="SMC_prok"/>
</dbReference>
<keyword evidence="4 7" id="KW-0067">ATP-binding</keyword>
<dbReference type="FunFam" id="3.40.50.300:FF:000901">
    <property type="entry name" value="Chromosome partition protein Smc"/>
    <property type="match status" value="1"/>
</dbReference>
<feature type="binding site" evidence="7">
    <location>
        <begin position="32"/>
        <end position="39"/>
    </location>
    <ligand>
        <name>ATP</name>
        <dbReference type="ChEBI" id="CHEBI:30616"/>
    </ligand>
</feature>
<dbReference type="InterPro" id="IPR027417">
    <property type="entry name" value="P-loop_NTPase"/>
</dbReference>
<organism evidence="9 10">
    <name type="scientific">Oxobacter pfennigii</name>
    <dbReference type="NCBI Taxonomy" id="36849"/>
    <lineage>
        <taxon>Bacteria</taxon>
        <taxon>Bacillati</taxon>
        <taxon>Bacillota</taxon>
        <taxon>Clostridia</taxon>
        <taxon>Eubacteriales</taxon>
        <taxon>Clostridiaceae</taxon>
        <taxon>Oxobacter</taxon>
    </lineage>
</organism>
<dbReference type="Gene3D" id="1.10.287.1490">
    <property type="match status" value="1"/>
</dbReference>
<dbReference type="FunFam" id="3.40.50.300:FF:000984">
    <property type="entry name" value="Chromosome partition protein Smc"/>
    <property type="match status" value="1"/>
</dbReference>
<dbReference type="GO" id="GO:0005737">
    <property type="term" value="C:cytoplasm"/>
    <property type="evidence" value="ECO:0007669"/>
    <property type="project" value="UniProtKB-SubCell"/>
</dbReference>
<feature type="coiled-coil region" evidence="7">
    <location>
        <begin position="234"/>
        <end position="366"/>
    </location>
</feature>
<comment type="similarity">
    <text evidence="7">Belongs to the SMC family.</text>
</comment>
<dbReference type="InterPro" id="IPR003395">
    <property type="entry name" value="RecF/RecN/SMC_N"/>
</dbReference>
<dbReference type="EMBL" id="LKET01000032">
    <property type="protein sequence ID" value="KPU43938.1"/>
    <property type="molecule type" value="Genomic_DNA"/>
</dbReference>
<feature type="coiled-coil region" evidence="7">
    <location>
        <begin position="999"/>
        <end position="1033"/>
    </location>
</feature>
<comment type="domain">
    <text evidence="7">Contains large globular domains required for ATP hydrolysis at each terminus and a third globular domain forming a flexible hinge near the middle of the molecule. These domains are separated by coiled-coil structures.</text>
</comment>
<dbReference type="SMART" id="SM00968">
    <property type="entry name" value="SMC_hinge"/>
    <property type="match status" value="1"/>
</dbReference>
<evidence type="ECO:0000313" key="9">
    <source>
        <dbReference type="EMBL" id="KPU43938.1"/>
    </source>
</evidence>
<dbReference type="SUPFAM" id="SSF75553">
    <property type="entry name" value="Smc hinge domain"/>
    <property type="match status" value="1"/>
</dbReference>
<dbReference type="GO" id="GO:0003677">
    <property type="term" value="F:DNA binding"/>
    <property type="evidence" value="ECO:0007669"/>
    <property type="project" value="UniProtKB-UniRule"/>
</dbReference>
<evidence type="ECO:0000259" key="8">
    <source>
        <dbReference type="SMART" id="SM00968"/>
    </source>
</evidence>
<dbReference type="GO" id="GO:0016887">
    <property type="term" value="F:ATP hydrolysis activity"/>
    <property type="evidence" value="ECO:0007669"/>
    <property type="project" value="InterPro"/>
</dbReference>
<feature type="coiled-coil region" evidence="7">
    <location>
        <begin position="414"/>
        <end position="464"/>
    </location>
</feature>
<dbReference type="InterPro" id="IPR024704">
    <property type="entry name" value="SMC"/>
</dbReference>
<keyword evidence="2 7" id="KW-0963">Cytoplasm</keyword>
<evidence type="ECO:0000256" key="2">
    <source>
        <dbReference type="ARBA" id="ARBA00022490"/>
    </source>
</evidence>
<feature type="coiled-coil region" evidence="7">
    <location>
        <begin position="677"/>
        <end position="869"/>
    </location>
</feature>
<comment type="subcellular location">
    <subcellularLocation>
        <location evidence="1 7">Cytoplasm</location>
    </subcellularLocation>
</comment>
<feature type="coiled-coil region" evidence="7">
    <location>
        <begin position="167"/>
        <end position="201"/>
    </location>
</feature>
<dbReference type="SUPFAM" id="SSF52540">
    <property type="entry name" value="P-loop containing nucleoside triphosphate hydrolases"/>
    <property type="match status" value="1"/>
</dbReference>
<dbReference type="AlphaFoldDB" id="A0A0P8YAF0"/>
<dbReference type="GO" id="GO:0006260">
    <property type="term" value="P:DNA replication"/>
    <property type="evidence" value="ECO:0007669"/>
    <property type="project" value="UniProtKB-UniRule"/>
</dbReference>
<evidence type="ECO:0000256" key="7">
    <source>
        <dbReference type="HAMAP-Rule" id="MF_01894"/>
    </source>
</evidence>
<evidence type="ECO:0000256" key="6">
    <source>
        <dbReference type="ARBA" id="ARBA00023125"/>
    </source>
</evidence>
<dbReference type="GO" id="GO:0005524">
    <property type="term" value="F:ATP binding"/>
    <property type="evidence" value="ECO:0007669"/>
    <property type="project" value="UniProtKB-UniRule"/>
</dbReference>
<keyword evidence="10" id="KW-1185">Reference proteome</keyword>
<dbReference type="Pfam" id="PF02463">
    <property type="entry name" value="SMC_N"/>
    <property type="match status" value="1"/>
</dbReference>
<dbReference type="Pfam" id="PF06470">
    <property type="entry name" value="SMC_hinge"/>
    <property type="match status" value="1"/>
</dbReference>
<dbReference type="Proteomes" id="UP000050326">
    <property type="component" value="Unassembled WGS sequence"/>
</dbReference>
<evidence type="ECO:0000256" key="4">
    <source>
        <dbReference type="ARBA" id="ARBA00022840"/>
    </source>
</evidence>
<dbReference type="GO" id="GO:0005694">
    <property type="term" value="C:chromosome"/>
    <property type="evidence" value="ECO:0007669"/>
    <property type="project" value="InterPro"/>
</dbReference>
<dbReference type="GO" id="GO:0007062">
    <property type="term" value="P:sister chromatid cohesion"/>
    <property type="evidence" value="ECO:0007669"/>
    <property type="project" value="InterPro"/>
</dbReference>
<dbReference type="RefSeq" id="WP_054875150.1">
    <property type="nucleotide sequence ID" value="NZ_LKET01000032.1"/>
</dbReference>
<keyword evidence="6 7" id="KW-0238">DNA-binding</keyword>
<keyword evidence="5 7" id="KW-0175">Coiled coil</keyword>
<name>A0A0P8YAF0_9CLOT</name>
<evidence type="ECO:0000256" key="1">
    <source>
        <dbReference type="ARBA" id="ARBA00004496"/>
    </source>
</evidence>
<keyword evidence="3 7" id="KW-0547">Nucleotide-binding</keyword>
<reference evidence="9 10" key="1">
    <citation type="submission" date="2015-09" db="EMBL/GenBank/DDBJ databases">
        <title>Genome sequence of Oxobacter pfennigii DSM 3222.</title>
        <authorList>
            <person name="Poehlein A."/>
            <person name="Bengelsdorf F.R."/>
            <person name="Schiel-Bengelsdorf B."/>
            <person name="Duerre P."/>
            <person name="Daniel R."/>
        </authorList>
    </citation>
    <scope>NUCLEOTIDE SEQUENCE [LARGE SCALE GENOMIC DNA]</scope>
    <source>
        <strain evidence="9 10">DSM 3222</strain>
    </source>
</reference>
<dbReference type="PIRSF" id="PIRSF005719">
    <property type="entry name" value="SMC"/>
    <property type="match status" value="1"/>
</dbReference>
<evidence type="ECO:0000256" key="5">
    <source>
        <dbReference type="ARBA" id="ARBA00023054"/>
    </source>
</evidence>
<proteinExistence type="inferred from homology"/>
<dbReference type="InterPro" id="IPR036277">
    <property type="entry name" value="SMC_hinge_sf"/>
</dbReference>
<dbReference type="Gene3D" id="1.20.1060.20">
    <property type="match status" value="1"/>
</dbReference>
<feature type="domain" description="SMC hinge" evidence="8">
    <location>
        <begin position="524"/>
        <end position="642"/>
    </location>
</feature>
<dbReference type="NCBIfam" id="TIGR02168">
    <property type="entry name" value="SMC_prok_B"/>
    <property type="match status" value="1"/>
</dbReference>
<dbReference type="GO" id="GO:0030261">
    <property type="term" value="P:chromosome condensation"/>
    <property type="evidence" value="ECO:0007669"/>
    <property type="project" value="InterPro"/>
</dbReference>
<dbReference type="STRING" id="36849.OXPF_21030"/>
<accession>A0A0P8YAF0</accession>
<dbReference type="HAMAP" id="MF_01894">
    <property type="entry name" value="Smc_prok"/>
    <property type="match status" value="1"/>
</dbReference>